<name>A0ACC1IDE2_9FUNG</name>
<accession>A0ACC1IDE2</accession>
<reference evidence="1" key="1">
    <citation type="submission" date="2022-07" db="EMBL/GenBank/DDBJ databases">
        <title>Phylogenomic reconstructions and comparative analyses of Kickxellomycotina fungi.</title>
        <authorList>
            <person name="Reynolds N.K."/>
            <person name="Stajich J.E."/>
            <person name="Barry K."/>
            <person name="Grigoriev I.V."/>
            <person name="Crous P."/>
            <person name="Smith M.E."/>
        </authorList>
    </citation>
    <scope>NUCLEOTIDE SEQUENCE</scope>
    <source>
        <strain evidence="1">Benny 63K</strain>
    </source>
</reference>
<gene>
    <name evidence="1" type="ORF">LPJ66_006660</name>
</gene>
<dbReference type="Proteomes" id="UP001150581">
    <property type="component" value="Unassembled WGS sequence"/>
</dbReference>
<protein>
    <submittedName>
        <fullName evidence="1">Uncharacterized protein</fullName>
    </submittedName>
</protein>
<proteinExistence type="predicted"/>
<evidence type="ECO:0000313" key="2">
    <source>
        <dbReference type="Proteomes" id="UP001150581"/>
    </source>
</evidence>
<comment type="caution">
    <text evidence="1">The sequence shown here is derived from an EMBL/GenBank/DDBJ whole genome shotgun (WGS) entry which is preliminary data.</text>
</comment>
<organism evidence="1 2">
    <name type="scientific">Kickxella alabastrina</name>
    <dbReference type="NCBI Taxonomy" id="61397"/>
    <lineage>
        <taxon>Eukaryota</taxon>
        <taxon>Fungi</taxon>
        <taxon>Fungi incertae sedis</taxon>
        <taxon>Zoopagomycota</taxon>
        <taxon>Kickxellomycotina</taxon>
        <taxon>Kickxellomycetes</taxon>
        <taxon>Kickxellales</taxon>
        <taxon>Kickxellaceae</taxon>
        <taxon>Kickxella</taxon>
    </lineage>
</organism>
<sequence length="422" mass="46962">MPVRPKAQSTAKPALTLSDTNALELDIARHVYSDYAYDIRNPKHKIAHSSRTVQIYGTFIAARADRRKAISTLLDKNNKGRPSQKQHSADILKRELARTTFEIIRQAHGLRQESKYAHRKCRDMYWQIHSQQAKNWYALQASALLVQMTPVLEQAMPMMLKVCPAAAVLSRLPSMAKRALDWTSGCHVELVRAKADTGIAMDFYAEVVDLSDQFLADEKKTAAFCEIDLKIDIVAEDQKTRSDKQASVDANGRCTKHPNHCNGVSDHIQSSKDIVQLQVIGHVFVSDTRELLGVARNSIDNVAHSVVMNEHTAILKAIDALEDAMRQRDCDALLNHMGGTSYAFEPALDHIDGSIAGVRTQLSDLRVAFAKSVDTCSPEFTSSAWISEFDMSAALASMALSEHVLSKEQATLEAEQRHKARE</sequence>
<keyword evidence="2" id="KW-1185">Reference proteome</keyword>
<dbReference type="EMBL" id="JANBPG010001081">
    <property type="protein sequence ID" value="KAJ1891900.1"/>
    <property type="molecule type" value="Genomic_DNA"/>
</dbReference>
<evidence type="ECO:0000313" key="1">
    <source>
        <dbReference type="EMBL" id="KAJ1891900.1"/>
    </source>
</evidence>